<organism evidence="2 3">
    <name type="scientific">Malassezia nana</name>
    <dbReference type="NCBI Taxonomy" id="180528"/>
    <lineage>
        <taxon>Eukaryota</taxon>
        <taxon>Fungi</taxon>
        <taxon>Dikarya</taxon>
        <taxon>Basidiomycota</taxon>
        <taxon>Ustilaginomycotina</taxon>
        <taxon>Malasseziomycetes</taxon>
        <taxon>Malasseziales</taxon>
        <taxon>Malasseziaceae</taxon>
        <taxon>Malassezia</taxon>
    </lineage>
</organism>
<feature type="region of interest" description="Disordered" evidence="1">
    <location>
        <begin position="57"/>
        <end position="128"/>
    </location>
</feature>
<protein>
    <submittedName>
        <fullName evidence="2">Uncharacterized protein</fullName>
    </submittedName>
</protein>
<accession>A0AAF0EMF9</accession>
<proteinExistence type="predicted"/>
<evidence type="ECO:0000313" key="3">
    <source>
        <dbReference type="Proteomes" id="UP001213623"/>
    </source>
</evidence>
<dbReference type="AlphaFoldDB" id="A0AAF0EMF9"/>
<dbReference type="Proteomes" id="UP001213623">
    <property type="component" value="Chromosome 4"/>
</dbReference>
<keyword evidence="3" id="KW-1185">Reference proteome</keyword>
<sequence>MLHLSPQGLAVWRADTSSLAAHMQAAGMIAAKRADEWIPMRMPRILTSVAIWVEEGHESAPQPSYEAHAPRQPAESRAASHDGGFSAHDLLDPDAWVSGLEAETEASTPAAPPAPPASSTSEGCLHLQ</sequence>
<evidence type="ECO:0000256" key="1">
    <source>
        <dbReference type="SAM" id="MobiDB-lite"/>
    </source>
</evidence>
<evidence type="ECO:0000313" key="2">
    <source>
        <dbReference type="EMBL" id="WFD27521.1"/>
    </source>
</evidence>
<name>A0AAF0EMF9_9BASI</name>
<dbReference type="EMBL" id="CP119895">
    <property type="protein sequence ID" value="WFD27521.1"/>
    <property type="molecule type" value="Genomic_DNA"/>
</dbReference>
<gene>
    <name evidence="2" type="ORF">MNAN1_002518</name>
</gene>
<reference evidence="2" key="1">
    <citation type="submission" date="2023-03" db="EMBL/GenBank/DDBJ databases">
        <title>Mating type loci evolution in Malassezia.</title>
        <authorList>
            <person name="Coelho M.A."/>
        </authorList>
    </citation>
    <scope>NUCLEOTIDE SEQUENCE</scope>
    <source>
        <strain evidence="2">CBS 9557</strain>
    </source>
</reference>